<accession>A0ABX3HBQ9</accession>
<sequence>MNIKRVMIVGTMIVAMSFGGTTWGKPAAAAAAAPVAKWSTSTNVADKDELLEALNQSSDEDLYEALYDGKSLHDIAVENGGNIDSVIHLQVAQLTQQLDARLASGSITLEQYTAQKAELSELVTQSVLTSFD</sequence>
<keyword evidence="2" id="KW-1185">Reference proteome</keyword>
<evidence type="ECO:0000313" key="1">
    <source>
        <dbReference type="EMBL" id="OMD46481.1"/>
    </source>
</evidence>
<proteinExistence type="predicted"/>
<evidence type="ECO:0000313" key="2">
    <source>
        <dbReference type="Proteomes" id="UP000187412"/>
    </source>
</evidence>
<reference evidence="1 2" key="1">
    <citation type="submission" date="2016-10" db="EMBL/GenBank/DDBJ databases">
        <title>Paenibacillus species isolates.</title>
        <authorList>
            <person name="Beno S.M."/>
        </authorList>
    </citation>
    <scope>NUCLEOTIDE SEQUENCE [LARGE SCALE GENOMIC DNA]</scope>
    <source>
        <strain evidence="1 2">FSL H7-0744</strain>
    </source>
</reference>
<dbReference type="EMBL" id="MPTB01000020">
    <property type="protein sequence ID" value="OMD46481.1"/>
    <property type="molecule type" value="Genomic_DNA"/>
</dbReference>
<organism evidence="1 2">
    <name type="scientific">Paenibacillus borealis</name>
    <dbReference type="NCBI Taxonomy" id="160799"/>
    <lineage>
        <taxon>Bacteria</taxon>
        <taxon>Bacillati</taxon>
        <taxon>Bacillota</taxon>
        <taxon>Bacilli</taxon>
        <taxon>Bacillales</taxon>
        <taxon>Paenibacillaceae</taxon>
        <taxon>Paenibacillus</taxon>
    </lineage>
</organism>
<gene>
    <name evidence="1" type="ORF">BSK56_16170</name>
</gene>
<dbReference type="Proteomes" id="UP000187412">
    <property type="component" value="Unassembled WGS sequence"/>
</dbReference>
<name>A0ABX3HBQ9_PAEBO</name>
<comment type="caution">
    <text evidence="1">The sequence shown here is derived from an EMBL/GenBank/DDBJ whole genome shotgun (WGS) entry which is preliminary data.</text>
</comment>
<protein>
    <submittedName>
        <fullName evidence="1">Uncharacterized protein</fullName>
    </submittedName>
</protein>